<dbReference type="AlphaFoldDB" id="A0A3M9N3V3"/>
<reference evidence="1 2" key="1">
    <citation type="submission" date="2018-11" db="EMBL/GenBank/DDBJ databases">
        <title>Rufibacter latericius sp. nov., isolated from water in Baiyang Lake.</title>
        <authorList>
            <person name="Yang Y."/>
        </authorList>
    </citation>
    <scope>NUCLEOTIDE SEQUENCE [LARGE SCALE GENOMIC DNA]</scope>
    <source>
        <strain evidence="1 2">MCC P1</strain>
    </source>
</reference>
<sequence>MYLKSPFNLKELSIKDFKKYSKNELCSYFDTYSSGATEDTYYFNIYWEEVKERILSLHDNFSFYLISLDWFDVERNRKNWEQADIRLKAPEFWVYGYYFLFIGISDIEQKLIATVLFFD</sequence>
<keyword evidence="2" id="KW-1185">Reference proteome</keyword>
<evidence type="ECO:0000313" key="2">
    <source>
        <dbReference type="Proteomes" id="UP000271010"/>
    </source>
</evidence>
<dbReference type="OrthoDB" id="980669at2"/>
<protein>
    <submittedName>
        <fullName evidence="1">Uncharacterized protein</fullName>
    </submittedName>
</protein>
<dbReference type="Proteomes" id="UP000271010">
    <property type="component" value="Unassembled WGS sequence"/>
</dbReference>
<dbReference type="RefSeq" id="WP_123131774.1">
    <property type="nucleotide sequence ID" value="NZ_RJJE01000002.1"/>
</dbReference>
<gene>
    <name evidence="1" type="ORF">EFA69_03890</name>
</gene>
<proteinExistence type="predicted"/>
<accession>A0A3M9N3V3</accession>
<organism evidence="1 2">
    <name type="scientific">Rufibacter immobilis</name>
    <dbReference type="NCBI Taxonomy" id="1348778"/>
    <lineage>
        <taxon>Bacteria</taxon>
        <taxon>Pseudomonadati</taxon>
        <taxon>Bacteroidota</taxon>
        <taxon>Cytophagia</taxon>
        <taxon>Cytophagales</taxon>
        <taxon>Hymenobacteraceae</taxon>
        <taxon>Rufibacter</taxon>
    </lineage>
</organism>
<dbReference type="EMBL" id="RJJE01000002">
    <property type="protein sequence ID" value="RNI32474.1"/>
    <property type="molecule type" value="Genomic_DNA"/>
</dbReference>
<evidence type="ECO:0000313" key="1">
    <source>
        <dbReference type="EMBL" id="RNI32474.1"/>
    </source>
</evidence>
<name>A0A3M9N3V3_9BACT</name>
<comment type="caution">
    <text evidence="1">The sequence shown here is derived from an EMBL/GenBank/DDBJ whole genome shotgun (WGS) entry which is preliminary data.</text>
</comment>